<dbReference type="AlphaFoldDB" id="A0AA49Q727"/>
<evidence type="ECO:0000256" key="2">
    <source>
        <dbReference type="ARBA" id="ARBA00022527"/>
    </source>
</evidence>
<dbReference type="Proteomes" id="UP001229955">
    <property type="component" value="Chromosome"/>
</dbReference>
<dbReference type="InterPro" id="IPR008271">
    <property type="entry name" value="Ser/Thr_kinase_AS"/>
</dbReference>
<keyword evidence="3" id="KW-0808">Transferase</keyword>
<keyword evidence="9" id="KW-0472">Membrane</keyword>
<accession>A0AA49Q727</accession>
<proteinExistence type="predicted"/>
<organism evidence="12 13">
    <name type="scientific">Pseudogemmatithrix spongiicola</name>
    <dbReference type="NCBI Taxonomy" id="3062599"/>
    <lineage>
        <taxon>Bacteria</taxon>
        <taxon>Pseudomonadati</taxon>
        <taxon>Gemmatimonadota</taxon>
        <taxon>Gemmatimonadia</taxon>
        <taxon>Gemmatimonadales</taxon>
        <taxon>Gemmatimonadaceae</taxon>
        <taxon>Pseudogemmatithrix</taxon>
    </lineage>
</organism>
<keyword evidence="2" id="KW-0723">Serine/threonine-protein kinase</keyword>
<evidence type="ECO:0000259" key="10">
    <source>
        <dbReference type="PROSITE" id="PS50011"/>
    </source>
</evidence>
<evidence type="ECO:0000313" key="11">
    <source>
        <dbReference type="EMBL" id="WKW11712.1"/>
    </source>
</evidence>
<evidence type="ECO:0000256" key="1">
    <source>
        <dbReference type="ARBA" id="ARBA00012513"/>
    </source>
</evidence>
<evidence type="ECO:0000256" key="9">
    <source>
        <dbReference type="SAM" id="Phobius"/>
    </source>
</evidence>
<dbReference type="InterPro" id="IPR000719">
    <property type="entry name" value="Prot_kinase_dom"/>
</dbReference>
<feature type="binding site" evidence="8">
    <location>
        <position position="53"/>
    </location>
    <ligand>
        <name>ATP</name>
        <dbReference type="ChEBI" id="CHEBI:30616"/>
    </ligand>
</feature>
<dbReference type="Pfam" id="PF00069">
    <property type="entry name" value="Pkinase"/>
    <property type="match status" value="1"/>
</dbReference>
<reference evidence="12" key="1">
    <citation type="submission" date="2023-07" db="EMBL/GenBank/DDBJ databases">
        <authorList>
            <person name="Haufschild T."/>
            <person name="Kallscheuer N."/>
            <person name="Hammer J."/>
            <person name="Kohn T."/>
            <person name="Kabuu M."/>
            <person name="Jogler M."/>
            <person name="Wohfarth N."/>
            <person name="Heuer A."/>
            <person name="Rohde M."/>
            <person name="van Teeseling M.C.F."/>
            <person name="Jogler C."/>
        </authorList>
    </citation>
    <scope>NUCLEOTIDE SEQUENCE</scope>
    <source>
        <strain evidence="11">Strain 138</strain>
        <strain evidence="12">Strain 318</strain>
    </source>
</reference>
<dbReference type="SUPFAM" id="SSF56112">
    <property type="entry name" value="Protein kinase-like (PK-like)"/>
    <property type="match status" value="1"/>
</dbReference>
<accession>A0AA49Q4C3</accession>
<dbReference type="SMART" id="SM00220">
    <property type="entry name" value="S_TKc"/>
    <property type="match status" value="1"/>
</dbReference>
<dbReference type="InterPro" id="IPR011009">
    <property type="entry name" value="Kinase-like_dom_sf"/>
</dbReference>
<feature type="domain" description="Protein kinase" evidence="10">
    <location>
        <begin position="24"/>
        <end position="286"/>
    </location>
</feature>
<sequence>MADTPTPADAQILASVQAALGAGFTVERELGGGGMSRVYVALETALARRVAVKVLSPDLFEGVSAERFSREVALAAKLQDPHIVPVLTTGQTADGLPWYTMPFIEGESLRARLERGSVPLDEALRILRDVAEALEYAHARGIVHRDIKPENVLLTGRSAMVTDFGIAKAVSAARDSASKGTLTSVGLSLGTPAYMAPEQVAADAIDYRTDLYAWGMVAYEVLTGAHPFASRTQAQLMAAQLSEMPPALAGVRPTLPPALADLVMQCLAKEPQNRPTDATTLLSVLAGVSGDSGAMAAARMPAAAVSSGRGARRGWLAAIAVLLLAAAAWLGTSGALARFGLGGAPEQPSLAVLPFEHQGDSADIYLTEGITDEIRTKLAGVRDLIVIARASSNAFRDSDKTPQEIAKDLGVRWLLTGTVRVTGSGSERRVIVRPELVEVTSDGQPQSRWGQPFDAAGNDVLRLQGDVATRVVSAMEVPGIAGADQARLRTLATRDPIAHDLYLRSRAAIDYGANSSPTAMKAAERLLEQAVERDSLYVEAWATLAIARANLFVHQPSEALGEQVRSAAQRALDLDPTGASGPRAMGVYYRNVKGDMASGIAQMERALRVDSNYVSVVTNLALIYLDVGRIDEASALLDRAARLDPQSYGVVSHRTQLRMLTDRADEAQPLVDRLQALAPRSIGTYQRRFTYATWMGDTVRARRVVAEALNAVPKDVFLQLLSNSGYLWLADPAVIEEFLRRDYDAFPGEARHRVMLWRADWALLNGDTARERLWGDSARRMLAREVAALPENGPLRYEYAQALNHAGRGAEAMREVQEMIRLALREGMHKQSMRYVSTLEAAAGMAVAAGEVDTALGWLEESRTLPLRLPPGFFRTSPYYAPLRGNPRFEKLFADD</sequence>
<evidence type="ECO:0000256" key="4">
    <source>
        <dbReference type="ARBA" id="ARBA00022741"/>
    </source>
</evidence>
<dbReference type="Gene3D" id="1.25.40.10">
    <property type="entry name" value="Tetratricopeptide repeat domain"/>
    <property type="match status" value="1"/>
</dbReference>
<dbReference type="SUPFAM" id="SSF48452">
    <property type="entry name" value="TPR-like"/>
    <property type="match status" value="1"/>
</dbReference>
<dbReference type="RefSeq" id="WP_367887408.1">
    <property type="nucleotide sequence ID" value="NZ_CP130612.1"/>
</dbReference>
<feature type="transmembrane region" description="Helical" evidence="9">
    <location>
        <begin position="315"/>
        <end position="337"/>
    </location>
</feature>
<dbReference type="EMBL" id="CP130613">
    <property type="protein sequence ID" value="WKW14622.1"/>
    <property type="molecule type" value="Genomic_DNA"/>
</dbReference>
<dbReference type="EC" id="2.7.11.1" evidence="1"/>
<dbReference type="GO" id="GO:0004674">
    <property type="term" value="F:protein serine/threonine kinase activity"/>
    <property type="evidence" value="ECO:0007669"/>
    <property type="project" value="UniProtKB-KW"/>
</dbReference>
<evidence type="ECO:0000313" key="12">
    <source>
        <dbReference type="EMBL" id="WKW14622.1"/>
    </source>
</evidence>
<dbReference type="PROSITE" id="PS50011">
    <property type="entry name" value="PROTEIN_KINASE_DOM"/>
    <property type="match status" value="1"/>
</dbReference>
<dbReference type="EMBL" id="CP130612">
    <property type="protein sequence ID" value="WKW11712.1"/>
    <property type="molecule type" value="Genomic_DNA"/>
</dbReference>
<keyword evidence="13" id="KW-1185">Reference proteome</keyword>
<dbReference type="GO" id="GO:0005524">
    <property type="term" value="F:ATP binding"/>
    <property type="evidence" value="ECO:0007669"/>
    <property type="project" value="UniProtKB-UniRule"/>
</dbReference>
<keyword evidence="4 8" id="KW-0547">Nucleotide-binding</keyword>
<evidence type="ECO:0000256" key="3">
    <source>
        <dbReference type="ARBA" id="ARBA00022679"/>
    </source>
</evidence>
<dbReference type="Gene3D" id="1.10.510.10">
    <property type="entry name" value="Transferase(Phosphotransferase) domain 1"/>
    <property type="match status" value="1"/>
</dbReference>
<dbReference type="PANTHER" id="PTHR43289:SF34">
    <property type="entry name" value="SERINE_THREONINE-PROTEIN KINASE YBDM-RELATED"/>
    <property type="match status" value="1"/>
</dbReference>
<keyword evidence="7" id="KW-0802">TPR repeat</keyword>
<dbReference type="PROSITE" id="PS00107">
    <property type="entry name" value="PROTEIN_KINASE_ATP"/>
    <property type="match status" value="1"/>
</dbReference>
<dbReference type="KEGG" id="pspc:Strain318_000973"/>
<dbReference type="InterPro" id="IPR017441">
    <property type="entry name" value="Protein_kinase_ATP_BS"/>
</dbReference>
<evidence type="ECO:0000256" key="7">
    <source>
        <dbReference type="PROSITE-ProRule" id="PRU00339"/>
    </source>
</evidence>
<keyword evidence="5 12" id="KW-0418">Kinase</keyword>
<gene>
    <name evidence="11" type="ORF">Strain138_000973</name>
    <name evidence="12" type="ORF">Strain318_000973</name>
</gene>
<keyword evidence="9" id="KW-1133">Transmembrane helix</keyword>
<dbReference type="PROSITE" id="PS00108">
    <property type="entry name" value="PROTEIN_KINASE_ST"/>
    <property type="match status" value="1"/>
</dbReference>
<evidence type="ECO:0000313" key="13">
    <source>
        <dbReference type="Proteomes" id="UP001229955"/>
    </source>
</evidence>
<dbReference type="PANTHER" id="PTHR43289">
    <property type="entry name" value="MITOGEN-ACTIVATED PROTEIN KINASE KINASE KINASE 20-RELATED"/>
    <property type="match status" value="1"/>
</dbReference>
<protein>
    <recommendedName>
        <fullName evidence="1">non-specific serine/threonine protein kinase</fullName>
        <ecNumber evidence="1">2.7.11.1</ecNumber>
    </recommendedName>
</protein>
<name>A0AA49Q727_9BACT</name>
<dbReference type="CDD" id="cd14014">
    <property type="entry name" value="STKc_PknB_like"/>
    <property type="match status" value="1"/>
</dbReference>
<feature type="repeat" description="TPR" evidence="7">
    <location>
        <begin position="614"/>
        <end position="647"/>
    </location>
</feature>
<dbReference type="InterPro" id="IPR011990">
    <property type="entry name" value="TPR-like_helical_dom_sf"/>
</dbReference>
<dbReference type="Gene3D" id="3.30.200.20">
    <property type="entry name" value="Phosphorylase Kinase, domain 1"/>
    <property type="match status" value="1"/>
</dbReference>
<evidence type="ECO:0000256" key="6">
    <source>
        <dbReference type="ARBA" id="ARBA00022840"/>
    </source>
</evidence>
<keyword evidence="6 8" id="KW-0067">ATP-binding</keyword>
<evidence type="ECO:0000256" key="5">
    <source>
        <dbReference type="ARBA" id="ARBA00022777"/>
    </source>
</evidence>
<keyword evidence="9" id="KW-0812">Transmembrane</keyword>
<dbReference type="PROSITE" id="PS50005">
    <property type="entry name" value="TPR"/>
    <property type="match status" value="1"/>
</dbReference>
<dbReference type="FunFam" id="1.10.510.10:FF:000021">
    <property type="entry name" value="Serine/threonine protein kinase"/>
    <property type="match status" value="1"/>
</dbReference>
<evidence type="ECO:0000256" key="8">
    <source>
        <dbReference type="PROSITE-ProRule" id="PRU10141"/>
    </source>
</evidence>
<dbReference type="InterPro" id="IPR019734">
    <property type="entry name" value="TPR_rpt"/>
</dbReference>